<comment type="similarity">
    <text evidence="1">Belongs to the antibiotic N-acetyltransferase family.</text>
</comment>
<dbReference type="Pfam" id="PF02522">
    <property type="entry name" value="Antibiotic_NAT"/>
    <property type="match status" value="1"/>
</dbReference>
<evidence type="ECO:0000256" key="3">
    <source>
        <dbReference type="ARBA" id="ARBA00023315"/>
    </source>
</evidence>
<dbReference type="InterPro" id="IPR028345">
    <property type="entry name" value="Antibiotic_NAT-like"/>
</dbReference>
<dbReference type="GO" id="GO:0008080">
    <property type="term" value="F:N-acetyltransferase activity"/>
    <property type="evidence" value="ECO:0007669"/>
    <property type="project" value="InterPro"/>
</dbReference>
<keyword evidence="3" id="KW-0012">Acyltransferase</keyword>
<dbReference type="PANTHER" id="PTHR11104:SF0">
    <property type="entry name" value="SPBETA PROPHAGE-DERIVED AMINOGLYCOSIDE N(3')-ACETYLTRANSFERASE-LIKE PROTEIN YOKD"/>
    <property type="match status" value="1"/>
</dbReference>
<reference evidence="4" key="1">
    <citation type="submission" date="2020-11" db="EMBL/GenBank/DDBJ databases">
        <title>Carbohydrate-dependent, anaerobic sulfur respiration: A novel catabolism in halophilic archaea.</title>
        <authorList>
            <person name="Sorokin D.Y."/>
            <person name="Messina E."/>
            <person name="Smedile F."/>
            <person name="La Cono V."/>
            <person name="Hallsworth J.E."/>
            <person name="Yakimov M.M."/>
        </authorList>
    </citation>
    <scope>NUCLEOTIDE SEQUENCE</scope>
    <source>
        <strain evidence="4">HSR-Bgl</strain>
    </source>
</reference>
<dbReference type="PANTHER" id="PTHR11104">
    <property type="entry name" value="AMINOGLYCOSIDE N3-ACETYLTRANSFERASE"/>
    <property type="match status" value="1"/>
</dbReference>
<name>A0A897NI94_9EURY</name>
<accession>A0A897NI94</accession>
<dbReference type="AlphaFoldDB" id="A0A897NI94"/>
<proteinExistence type="inferred from homology"/>
<evidence type="ECO:0000256" key="2">
    <source>
        <dbReference type="ARBA" id="ARBA00022679"/>
    </source>
</evidence>
<evidence type="ECO:0000313" key="5">
    <source>
        <dbReference type="Proteomes" id="UP000663305"/>
    </source>
</evidence>
<protein>
    <submittedName>
        <fullName evidence="4">Aminoglycoside N3'-acetyltransferase</fullName>
    </submittedName>
</protein>
<keyword evidence="2 4" id="KW-0808">Transferase</keyword>
<organism evidence="4 5">
    <name type="scientific">Halapricum desulfuricans</name>
    <dbReference type="NCBI Taxonomy" id="2841257"/>
    <lineage>
        <taxon>Archaea</taxon>
        <taxon>Methanobacteriati</taxon>
        <taxon>Methanobacteriota</taxon>
        <taxon>Stenosarchaea group</taxon>
        <taxon>Halobacteria</taxon>
        <taxon>Halobacteriales</taxon>
        <taxon>Haloarculaceae</taxon>
        <taxon>Halapricum</taxon>
    </lineage>
</organism>
<sequence>MYLGTSHATTTSLHLAEYRADIDLDTVTNASAVLVDGKREWVQWKDIDFDDEDFSDCGMAFERNAIVRDSATTVNR</sequence>
<dbReference type="GO" id="GO:0046677">
    <property type="term" value="P:response to antibiotic"/>
    <property type="evidence" value="ECO:0007669"/>
    <property type="project" value="InterPro"/>
</dbReference>
<dbReference type="EMBL" id="CP064789">
    <property type="protein sequence ID" value="QSG12472.1"/>
    <property type="molecule type" value="Genomic_DNA"/>
</dbReference>
<dbReference type="SUPFAM" id="SSF110710">
    <property type="entry name" value="TTHA0583/YokD-like"/>
    <property type="match status" value="1"/>
</dbReference>
<dbReference type="Proteomes" id="UP000663305">
    <property type="component" value="Chromosome"/>
</dbReference>
<evidence type="ECO:0000313" key="4">
    <source>
        <dbReference type="EMBL" id="QSG12472.1"/>
    </source>
</evidence>
<gene>
    <name evidence="4" type="ORF">HSBGL_2063</name>
</gene>
<evidence type="ECO:0000256" key="1">
    <source>
        <dbReference type="ARBA" id="ARBA00006383"/>
    </source>
</evidence>
<dbReference type="InterPro" id="IPR003679">
    <property type="entry name" value="Amioglycoside_AcTrfase"/>
</dbReference>